<gene>
    <name evidence="1" type="ORF">K1Y79_21280</name>
</gene>
<proteinExistence type="predicted"/>
<dbReference type="RefSeq" id="WP_220252213.1">
    <property type="nucleotide sequence ID" value="NZ_JAICCF010000004.1"/>
</dbReference>
<evidence type="ECO:0000313" key="1">
    <source>
        <dbReference type="EMBL" id="MBW8686882.1"/>
    </source>
</evidence>
<protein>
    <recommendedName>
        <fullName evidence="3">Lipocalin-like domain-containing protein</fullName>
    </recommendedName>
</protein>
<dbReference type="Proteomes" id="UP000812961">
    <property type="component" value="Unassembled WGS sequence"/>
</dbReference>
<evidence type="ECO:0000313" key="2">
    <source>
        <dbReference type="Proteomes" id="UP000812961"/>
    </source>
</evidence>
<reference evidence="1 2" key="1">
    <citation type="submission" date="2021-08" db="EMBL/GenBank/DDBJ databases">
        <title>The genome sequence of Chitinophaga sp. B61.</title>
        <authorList>
            <person name="Zhang X."/>
        </authorList>
    </citation>
    <scope>NUCLEOTIDE SEQUENCE [LARGE SCALE GENOMIC DNA]</scope>
    <source>
        <strain evidence="1 2">B61</strain>
    </source>
</reference>
<dbReference type="EMBL" id="JAICCF010000004">
    <property type="protein sequence ID" value="MBW8686882.1"/>
    <property type="molecule type" value="Genomic_DNA"/>
</dbReference>
<comment type="caution">
    <text evidence="1">The sequence shown here is derived from an EMBL/GenBank/DDBJ whole genome shotgun (WGS) entry which is preliminary data.</text>
</comment>
<keyword evidence="2" id="KW-1185">Reference proteome</keyword>
<evidence type="ECO:0008006" key="3">
    <source>
        <dbReference type="Google" id="ProtNLM"/>
    </source>
</evidence>
<dbReference type="PROSITE" id="PS51257">
    <property type="entry name" value="PROKAR_LIPOPROTEIN"/>
    <property type="match status" value="1"/>
</dbReference>
<accession>A0ABS7GJQ0</accession>
<sequence length="141" mass="16181">MKKILVPAILLLAACKKEDTTVNRSSYEGKWYINQITDKEYFLENGDTTFTKFNVANPGSTDFIDFQVGNQGRGDVVMESTYGSYTFPYEAVTQSFFKMDGRICEITNLNDSSLHFNSLHFDPVTIEDKILVRQTFYSLKR</sequence>
<name>A0ABS7GJQ0_9BACT</name>
<organism evidence="1 2">
    <name type="scientific">Chitinophaga rhizophila</name>
    <dbReference type="NCBI Taxonomy" id="2866212"/>
    <lineage>
        <taxon>Bacteria</taxon>
        <taxon>Pseudomonadati</taxon>
        <taxon>Bacteroidota</taxon>
        <taxon>Chitinophagia</taxon>
        <taxon>Chitinophagales</taxon>
        <taxon>Chitinophagaceae</taxon>
        <taxon>Chitinophaga</taxon>
    </lineage>
</organism>